<name>A5FY99_ACICJ</name>
<protein>
    <submittedName>
        <fullName evidence="1">Uncharacterized protein</fullName>
    </submittedName>
</protein>
<dbReference type="KEGG" id="acr:Acry_1370"/>
<sequence length="153" mass="16749">MSCFQYRDARPRRSFRSVTLFKKKNFPVRIIQKTALTMIPLLALAGCGRTGPSPKEAKQAIKDQINAALQKEMAAAGSNAMARSMATDVAHSAIAGIDKIKFKAVSCKSAEQGIFRCQIKMAAPDGSTATKPFDFRKHDGHWEYIVHPAGILP</sequence>
<organism evidence="1 2">
    <name type="scientific">Acidiphilium cryptum (strain JF-5)</name>
    <dbReference type="NCBI Taxonomy" id="349163"/>
    <lineage>
        <taxon>Bacteria</taxon>
        <taxon>Pseudomonadati</taxon>
        <taxon>Pseudomonadota</taxon>
        <taxon>Alphaproteobacteria</taxon>
        <taxon>Acetobacterales</taxon>
        <taxon>Acidocellaceae</taxon>
        <taxon>Acidiphilium</taxon>
    </lineage>
</organism>
<dbReference type="HOGENOM" id="CLU_1976717_0_0_5"/>
<gene>
    <name evidence="1" type="ordered locus">Acry_1370</name>
</gene>
<proteinExistence type="predicted"/>
<evidence type="ECO:0000313" key="2">
    <source>
        <dbReference type="Proteomes" id="UP000000245"/>
    </source>
</evidence>
<dbReference type="Proteomes" id="UP000000245">
    <property type="component" value="Chromosome"/>
</dbReference>
<dbReference type="AlphaFoldDB" id="A5FY99"/>
<keyword evidence="2" id="KW-1185">Reference proteome</keyword>
<dbReference type="STRING" id="349163.Acry_1370"/>
<dbReference type="EMBL" id="CP000697">
    <property type="protein sequence ID" value="ABQ30581.1"/>
    <property type="molecule type" value="Genomic_DNA"/>
</dbReference>
<evidence type="ECO:0000313" key="1">
    <source>
        <dbReference type="EMBL" id="ABQ30581.1"/>
    </source>
</evidence>
<accession>A5FY99</accession>
<reference evidence="1 2" key="1">
    <citation type="submission" date="2007-05" db="EMBL/GenBank/DDBJ databases">
        <title>Complete sequence of chromosome of Acidiphilium cryptum JF-5.</title>
        <authorList>
            <consortium name="US DOE Joint Genome Institute"/>
            <person name="Copeland A."/>
            <person name="Lucas S."/>
            <person name="Lapidus A."/>
            <person name="Barry K."/>
            <person name="Detter J.C."/>
            <person name="Glavina del Rio T."/>
            <person name="Hammon N."/>
            <person name="Israni S."/>
            <person name="Dalin E."/>
            <person name="Tice H."/>
            <person name="Pitluck S."/>
            <person name="Sims D."/>
            <person name="Brettin T."/>
            <person name="Bruce D."/>
            <person name="Han C."/>
            <person name="Schmutz J."/>
            <person name="Larimer F."/>
            <person name="Land M."/>
            <person name="Hauser L."/>
            <person name="Kyrpides N."/>
            <person name="Kim E."/>
            <person name="Magnuson T."/>
            <person name="Richardson P."/>
        </authorList>
    </citation>
    <scope>NUCLEOTIDE SEQUENCE [LARGE SCALE GENOMIC DNA]</scope>
    <source>
        <strain evidence="1 2">JF-5</strain>
    </source>
</reference>